<feature type="region of interest" description="Disordered" evidence="1">
    <location>
        <begin position="24"/>
        <end position="54"/>
    </location>
</feature>
<reference evidence="3" key="1">
    <citation type="submission" date="2020-09" db="EMBL/GenBank/DDBJ databases">
        <title>Genome seq and assembly of Limnohabitants sp.</title>
        <authorList>
            <person name="Chhetri G."/>
        </authorList>
    </citation>
    <scope>NUCLEOTIDE SEQUENCE</scope>
    <source>
        <strain evidence="3">JUR4</strain>
    </source>
</reference>
<protein>
    <recommendedName>
        <fullName evidence="5">Alkaline proteinase inhibitor/ Outer membrane lipoprotein Omp19 domain-containing protein</fullName>
    </recommendedName>
</protein>
<evidence type="ECO:0000313" key="3">
    <source>
        <dbReference type="EMBL" id="MBD8051993.1"/>
    </source>
</evidence>
<organism evidence="3 4">
    <name type="scientific">Limnohabitans radicicola</name>
    <dbReference type="NCBI Taxonomy" id="2771427"/>
    <lineage>
        <taxon>Bacteria</taxon>
        <taxon>Pseudomonadati</taxon>
        <taxon>Pseudomonadota</taxon>
        <taxon>Betaproteobacteria</taxon>
        <taxon>Burkholderiales</taxon>
        <taxon>Comamonadaceae</taxon>
        <taxon>Limnohabitans</taxon>
    </lineage>
</organism>
<feature type="chain" id="PRO_5038025600" description="Alkaline proteinase inhibitor/ Outer membrane lipoprotein Omp19 domain-containing protein" evidence="2">
    <location>
        <begin position="22"/>
        <end position="146"/>
    </location>
</feature>
<comment type="caution">
    <text evidence="3">The sequence shown here is derived from an EMBL/GenBank/DDBJ whole genome shotgun (WGS) entry which is preliminary data.</text>
</comment>
<keyword evidence="2" id="KW-0732">Signal</keyword>
<dbReference type="AlphaFoldDB" id="A0A927FK02"/>
<evidence type="ECO:0000256" key="2">
    <source>
        <dbReference type="SAM" id="SignalP"/>
    </source>
</evidence>
<dbReference type="RefSeq" id="WP_191820485.1">
    <property type="nucleotide sequence ID" value="NZ_JACYFT010000007.1"/>
</dbReference>
<evidence type="ECO:0000313" key="4">
    <source>
        <dbReference type="Proteomes" id="UP000647424"/>
    </source>
</evidence>
<keyword evidence="4" id="KW-1185">Reference proteome</keyword>
<gene>
    <name evidence="3" type="ORF">IC609_15760</name>
</gene>
<accession>A0A927FK02</accession>
<sequence>MRMLQMIFVALSSALMASSYAQDVASTPPPVKEENAAAPAPLPKSLRGRWSNPASGHSDLVEIEVLEMTTPRDGKALVTFWPYCRKSETPVVFERKLQVWRFTATNCSGNADQIHMRVRPVEGKNRMEGWYGGESSGRTVYLEWKQ</sequence>
<dbReference type="Proteomes" id="UP000647424">
    <property type="component" value="Unassembled WGS sequence"/>
</dbReference>
<name>A0A927FK02_9BURK</name>
<dbReference type="EMBL" id="JACYFT010000007">
    <property type="protein sequence ID" value="MBD8051993.1"/>
    <property type="molecule type" value="Genomic_DNA"/>
</dbReference>
<evidence type="ECO:0008006" key="5">
    <source>
        <dbReference type="Google" id="ProtNLM"/>
    </source>
</evidence>
<proteinExistence type="predicted"/>
<feature type="signal peptide" evidence="2">
    <location>
        <begin position="1"/>
        <end position="21"/>
    </location>
</feature>
<evidence type="ECO:0000256" key="1">
    <source>
        <dbReference type="SAM" id="MobiDB-lite"/>
    </source>
</evidence>